<protein>
    <recommendedName>
        <fullName evidence="7">Seven cysteines N-terminal domain-containing protein</fullName>
    </recommendedName>
</protein>
<evidence type="ECO:0000259" key="7">
    <source>
        <dbReference type="SMART" id="SM00765"/>
    </source>
</evidence>
<feature type="domain" description="Seven cysteines N-terminal" evidence="7">
    <location>
        <begin position="21"/>
        <end position="114"/>
    </location>
</feature>
<dbReference type="InterPro" id="IPR011106">
    <property type="entry name" value="MANSC_N"/>
</dbReference>
<dbReference type="GO" id="GO:0016020">
    <property type="term" value="C:membrane"/>
    <property type="evidence" value="ECO:0007669"/>
    <property type="project" value="UniProtKB-SubCell"/>
</dbReference>
<keyword evidence="3" id="KW-0472">Membrane</keyword>
<evidence type="ECO:0000313" key="9">
    <source>
        <dbReference type="Proteomes" id="UP000472270"/>
    </source>
</evidence>
<dbReference type="InterPro" id="IPR013980">
    <property type="entry name" value="MANSC_dom"/>
</dbReference>
<reference evidence="8" key="2">
    <citation type="submission" date="2025-09" db="UniProtKB">
        <authorList>
            <consortium name="Ensembl"/>
        </authorList>
    </citation>
    <scope>IDENTIFICATION</scope>
</reference>
<dbReference type="SMART" id="SM00765">
    <property type="entry name" value="MANEC"/>
    <property type="match status" value="1"/>
</dbReference>
<feature type="region of interest" description="Disordered" evidence="5">
    <location>
        <begin position="188"/>
        <end position="227"/>
    </location>
</feature>
<proteinExistence type="predicted"/>
<evidence type="ECO:0000256" key="3">
    <source>
        <dbReference type="ARBA" id="ARBA00023136"/>
    </source>
</evidence>
<name>A0A673HLW7_9TELE</name>
<dbReference type="Ensembl" id="ENSSRHT00000028040.1">
    <property type="protein sequence ID" value="ENSSRHP00000027239.1"/>
    <property type="gene ID" value="ENSSRHG00000014199.1"/>
</dbReference>
<evidence type="ECO:0000313" key="8">
    <source>
        <dbReference type="Ensembl" id="ENSSRHP00000027239.1"/>
    </source>
</evidence>
<dbReference type="Pfam" id="PF07502">
    <property type="entry name" value="MANEC"/>
    <property type="match status" value="1"/>
</dbReference>
<accession>A0A673HLW7</accession>
<comment type="subcellular location">
    <subcellularLocation>
        <location evidence="1">Membrane</location>
    </subcellularLocation>
</comment>
<feature type="compositionally biased region" description="Polar residues" evidence="5">
    <location>
        <begin position="188"/>
        <end position="201"/>
    </location>
</feature>
<sequence>MFLSCVLLLCVLHVCGGTPDPDREMCYSRQHRDVAVNTRVALDQKGTVMVARAKSSEKDCILTCCSEDIGSGLKCNLVVYKPAEWSGHLNCELFHCPSERDCPLMTASAGVNTYNIFKGEQSRSHISSHASVLSDSTSLAWFLGDVASEKELPFLFDTDVIESDRTSLTTHNKIQINIPKPKTIIKQSGANQASSRTNKATTLIAGRTGGHRSLDESPRHTHWPAVAGKAGDSSHCVGYINIKMPTCHNGVLMVMHSQGY</sequence>
<keyword evidence="2 6" id="KW-0732">Signal</keyword>
<evidence type="ECO:0000256" key="1">
    <source>
        <dbReference type="ARBA" id="ARBA00004370"/>
    </source>
</evidence>
<organism evidence="8 9">
    <name type="scientific">Sinocyclocheilus rhinocerous</name>
    <dbReference type="NCBI Taxonomy" id="307959"/>
    <lineage>
        <taxon>Eukaryota</taxon>
        <taxon>Metazoa</taxon>
        <taxon>Chordata</taxon>
        <taxon>Craniata</taxon>
        <taxon>Vertebrata</taxon>
        <taxon>Euteleostomi</taxon>
        <taxon>Actinopterygii</taxon>
        <taxon>Neopterygii</taxon>
        <taxon>Teleostei</taxon>
        <taxon>Ostariophysi</taxon>
        <taxon>Cypriniformes</taxon>
        <taxon>Cyprinidae</taxon>
        <taxon>Cyprininae</taxon>
        <taxon>Sinocyclocheilus</taxon>
    </lineage>
</organism>
<keyword evidence="4" id="KW-0325">Glycoprotein</keyword>
<reference evidence="8" key="1">
    <citation type="submission" date="2025-08" db="UniProtKB">
        <authorList>
            <consortium name="Ensembl"/>
        </authorList>
    </citation>
    <scope>IDENTIFICATION</scope>
</reference>
<dbReference type="AlphaFoldDB" id="A0A673HLW7"/>
<evidence type="ECO:0000256" key="6">
    <source>
        <dbReference type="SAM" id="SignalP"/>
    </source>
</evidence>
<keyword evidence="9" id="KW-1185">Reference proteome</keyword>
<evidence type="ECO:0000256" key="4">
    <source>
        <dbReference type="ARBA" id="ARBA00023180"/>
    </source>
</evidence>
<feature type="chain" id="PRO_5025494010" description="Seven cysteines N-terminal domain-containing protein" evidence="6">
    <location>
        <begin position="18"/>
        <end position="260"/>
    </location>
</feature>
<evidence type="ECO:0000256" key="2">
    <source>
        <dbReference type="ARBA" id="ARBA00022729"/>
    </source>
</evidence>
<dbReference type="Proteomes" id="UP000472270">
    <property type="component" value="Unassembled WGS sequence"/>
</dbReference>
<evidence type="ECO:0000256" key="5">
    <source>
        <dbReference type="SAM" id="MobiDB-lite"/>
    </source>
</evidence>
<feature type="signal peptide" evidence="6">
    <location>
        <begin position="1"/>
        <end position="17"/>
    </location>
</feature>